<dbReference type="Proteomes" id="UP000271889">
    <property type="component" value="Unassembled WGS sequence"/>
</dbReference>
<name>A0A3P6RAJ9_CYLGO</name>
<gene>
    <name evidence="2" type="ORF">CGOC_LOCUS3483</name>
</gene>
<dbReference type="AlphaFoldDB" id="A0A3P6RAJ9"/>
<evidence type="ECO:0000256" key="1">
    <source>
        <dbReference type="SAM" id="MobiDB-lite"/>
    </source>
</evidence>
<dbReference type="EMBL" id="UYRV01008788">
    <property type="protein sequence ID" value="VDK55957.1"/>
    <property type="molecule type" value="Genomic_DNA"/>
</dbReference>
<evidence type="ECO:0000313" key="3">
    <source>
        <dbReference type="Proteomes" id="UP000271889"/>
    </source>
</evidence>
<feature type="non-terminal residue" evidence="2">
    <location>
        <position position="1"/>
    </location>
</feature>
<feature type="region of interest" description="Disordered" evidence="1">
    <location>
        <begin position="1"/>
        <end position="29"/>
    </location>
</feature>
<sequence length="70" mass="6818">PGSAGLTGIADTTDAAVEEGVGDDSDTVGATDVAGATRIAAADTTGVLDIIPRTVSGVTTVDTEMITIKI</sequence>
<evidence type="ECO:0000313" key="2">
    <source>
        <dbReference type="EMBL" id="VDK55957.1"/>
    </source>
</evidence>
<accession>A0A3P6RAJ9</accession>
<feature type="compositionally biased region" description="Acidic residues" evidence="1">
    <location>
        <begin position="16"/>
        <end position="26"/>
    </location>
</feature>
<proteinExistence type="predicted"/>
<reference evidence="2 3" key="1">
    <citation type="submission" date="2018-11" db="EMBL/GenBank/DDBJ databases">
        <authorList>
            <consortium name="Pathogen Informatics"/>
        </authorList>
    </citation>
    <scope>NUCLEOTIDE SEQUENCE [LARGE SCALE GENOMIC DNA]</scope>
</reference>
<protein>
    <submittedName>
        <fullName evidence="2">Uncharacterized protein</fullName>
    </submittedName>
</protein>
<organism evidence="2 3">
    <name type="scientific">Cylicostephanus goldi</name>
    <name type="common">Nematode worm</name>
    <dbReference type="NCBI Taxonomy" id="71465"/>
    <lineage>
        <taxon>Eukaryota</taxon>
        <taxon>Metazoa</taxon>
        <taxon>Ecdysozoa</taxon>
        <taxon>Nematoda</taxon>
        <taxon>Chromadorea</taxon>
        <taxon>Rhabditida</taxon>
        <taxon>Rhabditina</taxon>
        <taxon>Rhabditomorpha</taxon>
        <taxon>Strongyloidea</taxon>
        <taxon>Strongylidae</taxon>
        <taxon>Cylicostephanus</taxon>
    </lineage>
</organism>
<keyword evidence="3" id="KW-1185">Reference proteome</keyword>